<dbReference type="GO" id="GO:0005634">
    <property type="term" value="C:nucleus"/>
    <property type="evidence" value="ECO:0007669"/>
    <property type="project" value="UniProtKB-SubCell"/>
</dbReference>
<dbReference type="OrthoDB" id="20729at2759"/>
<keyword evidence="6" id="KW-1185">Reference proteome</keyword>
<dbReference type="Pfam" id="PF13934">
    <property type="entry name" value="ELYS"/>
    <property type="match status" value="1"/>
</dbReference>
<evidence type="ECO:0000256" key="2">
    <source>
        <dbReference type="ARBA" id="ARBA00023242"/>
    </source>
</evidence>
<gene>
    <name evidence="5" type="ORF">BJ322DRAFT_1209032</name>
</gene>
<feature type="compositionally biased region" description="Polar residues" evidence="3">
    <location>
        <begin position="451"/>
        <end position="461"/>
    </location>
</feature>
<comment type="subcellular location">
    <subcellularLocation>
        <location evidence="1">Nucleus</location>
    </subcellularLocation>
</comment>
<reference evidence="5" key="2">
    <citation type="submission" date="2020-11" db="EMBL/GenBank/DDBJ databases">
        <authorList>
            <consortium name="DOE Joint Genome Institute"/>
            <person name="Kuo A."/>
            <person name="Miyauchi S."/>
            <person name="Kiss E."/>
            <person name="Drula E."/>
            <person name="Kohler A."/>
            <person name="Sanchez-Garcia M."/>
            <person name="Andreopoulos B."/>
            <person name="Barry K.W."/>
            <person name="Bonito G."/>
            <person name="Buee M."/>
            <person name="Carver A."/>
            <person name="Chen C."/>
            <person name="Cichocki N."/>
            <person name="Clum A."/>
            <person name="Culley D."/>
            <person name="Crous P.W."/>
            <person name="Fauchery L."/>
            <person name="Girlanda M."/>
            <person name="Hayes R."/>
            <person name="Keri Z."/>
            <person name="Labutti K."/>
            <person name="Lipzen A."/>
            <person name="Lombard V."/>
            <person name="Magnuson J."/>
            <person name="Maillard F."/>
            <person name="Morin E."/>
            <person name="Murat C."/>
            <person name="Nolan M."/>
            <person name="Ohm R."/>
            <person name="Pangilinan J."/>
            <person name="Pereira M."/>
            <person name="Perotto S."/>
            <person name="Peter M."/>
            <person name="Riley R."/>
            <person name="Sitrit Y."/>
            <person name="Stielow B."/>
            <person name="Szollosi G."/>
            <person name="Zifcakova L."/>
            <person name="Stursova M."/>
            <person name="Spatafora J.W."/>
            <person name="Tedersoo L."/>
            <person name="Vaario L.-M."/>
            <person name="Yamada A."/>
            <person name="Yan M."/>
            <person name="Wang P."/>
            <person name="Xu J."/>
            <person name="Bruns T."/>
            <person name="Baldrian P."/>
            <person name="Vilgalys R."/>
            <person name="Henrissat B."/>
            <person name="Grigoriev I.V."/>
            <person name="Hibbett D."/>
            <person name="Nagy L.G."/>
            <person name="Martin F.M."/>
        </authorList>
    </citation>
    <scope>NUCLEOTIDE SEQUENCE</scope>
    <source>
        <strain evidence="5">UH-Tt-Lm1</strain>
    </source>
</reference>
<name>A0A9P6HI87_9AGAM</name>
<feature type="compositionally biased region" description="Low complexity" evidence="3">
    <location>
        <begin position="562"/>
        <end position="576"/>
    </location>
</feature>
<feature type="region of interest" description="Disordered" evidence="3">
    <location>
        <begin position="331"/>
        <end position="355"/>
    </location>
</feature>
<comment type="caution">
    <text evidence="5">The sequence shown here is derived from an EMBL/GenBank/DDBJ whole genome shotgun (WGS) entry which is preliminary data.</text>
</comment>
<feature type="compositionally biased region" description="Low complexity" evidence="3">
    <location>
        <begin position="341"/>
        <end position="355"/>
    </location>
</feature>
<feature type="compositionally biased region" description="Acidic residues" evidence="3">
    <location>
        <begin position="666"/>
        <end position="675"/>
    </location>
</feature>
<feature type="region of interest" description="Disordered" evidence="3">
    <location>
        <begin position="484"/>
        <end position="525"/>
    </location>
</feature>
<feature type="compositionally biased region" description="Polar residues" evidence="3">
    <location>
        <begin position="640"/>
        <end position="650"/>
    </location>
</feature>
<evidence type="ECO:0000313" key="5">
    <source>
        <dbReference type="EMBL" id="KAF9787918.1"/>
    </source>
</evidence>
<protein>
    <submittedName>
        <fullName evidence="5">Nuclear pore complex assembly-domain-containing protein</fullName>
    </submittedName>
</protein>
<evidence type="ECO:0000256" key="3">
    <source>
        <dbReference type="SAM" id="MobiDB-lite"/>
    </source>
</evidence>
<feature type="region of interest" description="Disordered" evidence="3">
    <location>
        <begin position="449"/>
        <end position="469"/>
    </location>
</feature>
<evidence type="ECO:0000313" key="6">
    <source>
        <dbReference type="Proteomes" id="UP000736335"/>
    </source>
</evidence>
<keyword evidence="2" id="KW-0539">Nucleus</keyword>
<feature type="compositionally biased region" description="Pro residues" evidence="3">
    <location>
        <begin position="420"/>
        <end position="433"/>
    </location>
</feature>
<feature type="compositionally biased region" description="Low complexity" evidence="3">
    <location>
        <begin position="714"/>
        <end position="724"/>
    </location>
</feature>
<feature type="compositionally biased region" description="Basic residues" evidence="3">
    <location>
        <begin position="622"/>
        <end position="639"/>
    </location>
</feature>
<dbReference type="InterPro" id="IPR025151">
    <property type="entry name" value="ELYS_dom"/>
</dbReference>
<proteinExistence type="predicted"/>
<sequence>MQVDDATSEDSVGFLNYFDLEPQTFAWRDAIPHTIESRRSLLSDLLFFDTLLLAGGVREPATLYPPTDVTSLSTLLQAIENSSYDRLKKDSLVYFLLKWHQDGREKRFADERCVSPQFCALCDAYWHLDTGWNVEKAVSILSDARLNREYVSKVIEVISLSDNPTPLIVKYVRTCKPLLTEPDDIDNYALSLAEMSFLEAWQYQRSFSENEETRPRVLRKLLNWTVSPKPRPVPLKILVAYPFSAYEQAFIHDYALNPPLEIPEPSIPVIHDLVCMRLIHSGQFAAAVKLDRRFASPGPHVDQRQKERRQMMDEVLAVMPAIEKQLLEVELSQSSQRRESTSLSSSISGSGLSHSWTTAGNTSINDLSMSWEQIPLPVPRPASYNPLKTPAPKRAKAPLFGGVVPSRPVSEASGPSSRNPFPPAATNQPPPQPLAISVSTVDSSIPAPSLVDSTHLTSTNGFRVRQKPAPETTISQLEASASQRPNAFYNPPQPSDGNVPEAANGAVASGYSRSPSPPPQHSVDDSARDIQMMLDDEGDHTAEEEPTQTTEETSVPFSFSVFGTSSTNGFTNTSRSQGPSMVQSQTTSSRLPPGAFAPESDEEEESEPPSRNGDMFSISTTRQRKTRKSASPPPRRKSTTHNQISTSKKTTPGLEKTIPGSLFYGELEDEEEDDVAPLPPNTPVRRTQRKTRTPSKSQRQSHTQEEKAVRRSSRLSTASSRGSPSPEPLSPQKSKARRSTRVSTASATGTRMTTRKKRS</sequence>
<feature type="region of interest" description="Disordered" evidence="3">
    <location>
        <begin position="382"/>
        <end position="436"/>
    </location>
</feature>
<dbReference type="EMBL" id="WIUZ02000004">
    <property type="protein sequence ID" value="KAF9787918.1"/>
    <property type="molecule type" value="Genomic_DNA"/>
</dbReference>
<dbReference type="Proteomes" id="UP000736335">
    <property type="component" value="Unassembled WGS sequence"/>
</dbReference>
<feature type="domain" description="ELYS-like" evidence="4">
    <location>
        <begin position="46"/>
        <end position="256"/>
    </location>
</feature>
<evidence type="ECO:0000259" key="4">
    <source>
        <dbReference type="Pfam" id="PF13934"/>
    </source>
</evidence>
<evidence type="ECO:0000256" key="1">
    <source>
        <dbReference type="ARBA" id="ARBA00004123"/>
    </source>
</evidence>
<reference evidence="5" key="1">
    <citation type="journal article" date="2020" name="Nat. Commun.">
        <title>Large-scale genome sequencing of mycorrhizal fungi provides insights into the early evolution of symbiotic traits.</title>
        <authorList>
            <person name="Miyauchi S."/>
            <person name="Kiss E."/>
            <person name="Kuo A."/>
            <person name="Drula E."/>
            <person name="Kohler A."/>
            <person name="Sanchez-Garcia M."/>
            <person name="Morin E."/>
            <person name="Andreopoulos B."/>
            <person name="Barry K.W."/>
            <person name="Bonito G."/>
            <person name="Buee M."/>
            <person name="Carver A."/>
            <person name="Chen C."/>
            <person name="Cichocki N."/>
            <person name="Clum A."/>
            <person name="Culley D."/>
            <person name="Crous P.W."/>
            <person name="Fauchery L."/>
            <person name="Girlanda M."/>
            <person name="Hayes R.D."/>
            <person name="Keri Z."/>
            <person name="LaButti K."/>
            <person name="Lipzen A."/>
            <person name="Lombard V."/>
            <person name="Magnuson J."/>
            <person name="Maillard F."/>
            <person name="Murat C."/>
            <person name="Nolan M."/>
            <person name="Ohm R.A."/>
            <person name="Pangilinan J."/>
            <person name="Pereira M.F."/>
            <person name="Perotto S."/>
            <person name="Peter M."/>
            <person name="Pfister S."/>
            <person name="Riley R."/>
            <person name="Sitrit Y."/>
            <person name="Stielow J.B."/>
            <person name="Szollosi G."/>
            <person name="Zifcakova L."/>
            <person name="Stursova M."/>
            <person name="Spatafora J.W."/>
            <person name="Tedersoo L."/>
            <person name="Vaario L.M."/>
            <person name="Yamada A."/>
            <person name="Yan M."/>
            <person name="Wang P."/>
            <person name="Xu J."/>
            <person name="Bruns T."/>
            <person name="Baldrian P."/>
            <person name="Vilgalys R."/>
            <person name="Dunand C."/>
            <person name="Henrissat B."/>
            <person name="Grigoriev I.V."/>
            <person name="Hibbett D."/>
            <person name="Nagy L.G."/>
            <person name="Martin F.M."/>
        </authorList>
    </citation>
    <scope>NUCLEOTIDE SEQUENCE</scope>
    <source>
        <strain evidence="5">UH-Tt-Lm1</strain>
    </source>
</reference>
<dbReference type="AlphaFoldDB" id="A0A9P6HI87"/>
<organism evidence="5 6">
    <name type="scientific">Thelephora terrestris</name>
    <dbReference type="NCBI Taxonomy" id="56493"/>
    <lineage>
        <taxon>Eukaryota</taxon>
        <taxon>Fungi</taxon>
        <taxon>Dikarya</taxon>
        <taxon>Basidiomycota</taxon>
        <taxon>Agaricomycotina</taxon>
        <taxon>Agaricomycetes</taxon>
        <taxon>Thelephorales</taxon>
        <taxon>Thelephoraceae</taxon>
        <taxon>Thelephora</taxon>
    </lineage>
</organism>
<feature type="compositionally biased region" description="Polar residues" evidence="3">
    <location>
        <begin position="741"/>
        <end position="752"/>
    </location>
</feature>
<accession>A0A9P6HI87</accession>
<feature type="region of interest" description="Disordered" evidence="3">
    <location>
        <begin position="540"/>
        <end position="759"/>
    </location>
</feature>
<feature type="compositionally biased region" description="Polar residues" evidence="3">
    <location>
        <begin position="577"/>
        <end position="590"/>
    </location>
</feature>